<sequence>MKILLRNLTWYCLVLAVPVFFANVPILSDAEIKGSEESVPITPNLSDTNQDGEHTVNLGFEIEDQDVTKVVIFFRTTNQKQFATGLMKPSSVNKFNFSVQNVHSNTLLYYVKVYYKDGRSRLVGNEDTPFTHAITSQTSPPATDPVPKKIKTEIIVLNKEPPGTKTTIKATIKSSGDPKVTIYYKIDDDEKYTTAPMNHTTAGNYEITLHNLNGSILYYFIEATTRSGILKVSGSLKKPVQLHLAENSP</sequence>
<keyword evidence="2" id="KW-1185">Reference proteome</keyword>
<dbReference type="EMBL" id="JBHPBY010000234">
    <property type="protein sequence ID" value="MFC1851859.1"/>
    <property type="molecule type" value="Genomic_DNA"/>
</dbReference>
<proteinExistence type="predicted"/>
<evidence type="ECO:0000313" key="2">
    <source>
        <dbReference type="Proteomes" id="UP001594351"/>
    </source>
</evidence>
<dbReference type="Proteomes" id="UP001594351">
    <property type="component" value="Unassembled WGS sequence"/>
</dbReference>
<accession>A0ABV6Z087</accession>
<organism evidence="1 2">
    <name type="scientific">candidate division CSSED10-310 bacterium</name>
    <dbReference type="NCBI Taxonomy" id="2855610"/>
    <lineage>
        <taxon>Bacteria</taxon>
        <taxon>Bacteria division CSSED10-310</taxon>
    </lineage>
</organism>
<reference evidence="1 2" key="1">
    <citation type="submission" date="2024-09" db="EMBL/GenBank/DDBJ databases">
        <title>Laminarin stimulates single cell rates of sulfate reduction while oxygen inhibits transcriptomic activity in coastal marine sediment.</title>
        <authorList>
            <person name="Lindsay M."/>
            <person name="Orcutt B."/>
            <person name="Emerson D."/>
            <person name="Stepanauskas R."/>
            <person name="D'Angelo T."/>
        </authorList>
    </citation>
    <scope>NUCLEOTIDE SEQUENCE [LARGE SCALE GENOMIC DNA]</scope>
    <source>
        <strain evidence="1">SAG AM-311-K15</strain>
    </source>
</reference>
<evidence type="ECO:0000313" key="1">
    <source>
        <dbReference type="EMBL" id="MFC1851859.1"/>
    </source>
</evidence>
<name>A0ABV6Z087_UNCC1</name>
<protein>
    <recommendedName>
        <fullName evidence="3">Fibronectin type-III domain-containing protein</fullName>
    </recommendedName>
</protein>
<evidence type="ECO:0008006" key="3">
    <source>
        <dbReference type="Google" id="ProtNLM"/>
    </source>
</evidence>
<comment type="caution">
    <text evidence="1">The sequence shown here is derived from an EMBL/GenBank/DDBJ whole genome shotgun (WGS) entry which is preliminary data.</text>
</comment>
<gene>
    <name evidence="1" type="ORF">ACFL27_16835</name>
</gene>